<keyword evidence="2" id="KW-1185">Reference proteome</keyword>
<proteinExistence type="predicted"/>
<dbReference type="EMBL" id="CP137305">
    <property type="protein sequence ID" value="WQF75952.1"/>
    <property type="molecule type" value="Genomic_DNA"/>
</dbReference>
<name>A0AAX4HY02_9PEZI</name>
<dbReference type="KEGG" id="cdet:87937469"/>
<reference evidence="2" key="1">
    <citation type="journal article" date="2023" name="bioRxiv">
        <title>Complete genome of the Medicago anthracnose fungus, Colletotrichum destructivum, reveals a mini-chromosome-like region within a core chromosome.</title>
        <authorList>
            <person name="Lapalu N."/>
            <person name="Simon A."/>
            <person name="Lu A."/>
            <person name="Plaumann P.-L."/>
            <person name="Amselem J."/>
            <person name="Pigne S."/>
            <person name="Auger A."/>
            <person name="Koch C."/>
            <person name="Dallery J.-F."/>
            <person name="O'Connell R.J."/>
        </authorList>
    </citation>
    <scope>NUCLEOTIDE SEQUENCE [LARGE SCALE GENOMIC DNA]</scope>
    <source>
        <strain evidence="2">CBS 520.97</strain>
    </source>
</reference>
<dbReference type="RefSeq" id="XP_062773176.1">
    <property type="nucleotide sequence ID" value="XM_062917125.1"/>
</dbReference>
<dbReference type="Proteomes" id="UP001322277">
    <property type="component" value="Chromosome 1"/>
</dbReference>
<evidence type="ECO:0000313" key="1">
    <source>
        <dbReference type="EMBL" id="WQF75952.1"/>
    </source>
</evidence>
<organism evidence="1 2">
    <name type="scientific">Colletotrichum destructivum</name>
    <dbReference type="NCBI Taxonomy" id="34406"/>
    <lineage>
        <taxon>Eukaryota</taxon>
        <taxon>Fungi</taxon>
        <taxon>Dikarya</taxon>
        <taxon>Ascomycota</taxon>
        <taxon>Pezizomycotina</taxon>
        <taxon>Sordariomycetes</taxon>
        <taxon>Hypocreomycetidae</taxon>
        <taxon>Glomerellales</taxon>
        <taxon>Glomerellaceae</taxon>
        <taxon>Colletotrichum</taxon>
        <taxon>Colletotrichum destructivum species complex</taxon>
    </lineage>
</organism>
<sequence length="86" mass="9064">MVYIVPRTQAGFQADRHMTGVAGLVLPCPSALSPLFSQLAFPPVHSVPGFQVGRAVDSDLVSYTSLEGKGMGRPECSEGSVEVCAR</sequence>
<dbReference type="GeneID" id="87937469"/>
<dbReference type="AlphaFoldDB" id="A0AAX4HY02"/>
<gene>
    <name evidence="1" type="ORF">CDEST_00966</name>
</gene>
<evidence type="ECO:0000313" key="2">
    <source>
        <dbReference type="Proteomes" id="UP001322277"/>
    </source>
</evidence>
<accession>A0AAX4HY02</accession>
<protein>
    <submittedName>
        <fullName evidence="1">Uncharacterized protein</fullName>
    </submittedName>
</protein>